<feature type="region of interest" description="Disordered" evidence="10">
    <location>
        <begin position="1"/>
        <end position="33"/>
    </location>
</feature>
<organism evidence="11 12">
    <name type="scientific">Chytriomyces confervae</name>
    <dbReference type="NCBI Taxonomy" id="246404"/>
    <lineage>
        <taxon>Eukaryota</taxon>
        <taxon>Fungi</taxon>
        <taxon>Fungi incertae sedis</taxon>
        <taxon>Chytridiomycota</taxon>
        <taxon>Chytridiomycota incertae sedis</taxon>
        <taxon>Chytridiomycetes</taxon>
        <taxon>Chytridiales</taxon>
        <taxon>Chytriomycetaceae</taxon>
        <taxon>Chytriomyces</taxon>
    </lineage>
</organism>
<comment type="subcellular location">
    <subcellularLocation>
        <location evidence="1">Cytoplasm</location>
        <location evidence="1">Cytoskeleton</location>
        <location evidence="1">Cilium axoneme</location>
    </subcellularLocation>
</comment>
<gene>
    <name evidence="11" type="ORF">CcCBS67573_g00157</name>
</gene>
<dbReference type="GO" id="GO:0005930">
    <property type="term" value="C:axoneme"/>
    <property type="evidence" value="ECO:0007669"/>
    <property type="project" value="UniProtKB-SubCell"/>
</dbReference>
<feature type="repeat" description="TPR" evidence="9">
    <location>
        <begin position="420"/>
        <end position="453"/>
    </location>
</feature>
<dbReference type="Proteomes" id="UP000320333">
    <property type="component" value="Unassembled WGS sequence"/>
</dbReference>
<evidence type="ECO:0000313" key="12">
    <source>
        <dbReference type="Proteomes" id="UP000320333"/>
    </source>
</evidence>
<evidence type="ECO:0000256" key="2">
    <source>
        <dbReference type="ARBA" id="ARBA00022490"/>
    </source>
</evidence>
<keyword evidence="6" id="KW-0966">Cell projection</keyword>
<keyword evidence="5" id="KW-0206">Cytoskeleton</keyword>
<dbReference type="AlphaFoldDB" id="A0A507FU33"/>
<dbReference type="Pfam" id="PF13432">
    <property type="entry name" value="TPR_16"/>
    <property type="match status" value="1"/>
</dbReference>
<keyword evidence="12" id="KW-1185">Reference proteome</keyword>
<dbReference type="SUPFAM" id="SSF48452">
    <property type="entry name" value="TPR-like"/>
    <property type="match status" value="2"/>
</dbReference>
<evidence type="ECO:0000256" key="3">
    <source>
        <dbReference type="ARBA" id="ARBA00022737"/>
    </source>
</evidence>
<evidence type="ECO:0000256" key="8">
    <source>
        <dbReference type="ARBA" id="ARBA00034143"/>
    </source>
</evidence>
<dbReference type="EMBL" id="QEAP01000002">
    <property type="protein sequence ID" value="TPX78566.1"/>
    <property type="molecule type" value="Genomic_DNA"/>
</dbReference>
<dbReference type="Pfam" id="PF13176">
    <property type="entry name" value="TPR_7"/>
    <property type="match status" value="1"/>
</dbReference>
<protein>
    <recommendedName>
        <fullName evidence="7">Outer dynein arm-docking complex subunit 4</fullName>
    </recommendedName>
    <alternativeName>
        <fullName evidence="8">Tetratricopeptide repeat protein 25</fullName>
    </alternativeName>
</protein>
<keyword evidence="2" id="KW-0963">Cytoplasm</keyword>
<feature type="region of interest" description="Disordered" evidence="10">
    <location>
        <begin position="587"/>
        <end position="663"/>
    </location>
</feature>
<evidence type="ECO:0000313" key="11">
    <source>
        <dbReference type="EMBL" id="TPX78566.1"/>
    </source>
</evidence>
<keyword evidence="4 9" id="KW-0802">TPR repeat</keyword>
<evidence type="ECO:0000256" key="5">
    <source>
        <dbReference type="ARBA" id="ARBA00023212"/>
    </source>
</evidence>
<dbReference type="InterPro" id="IPR040111">
    <property type="entry name" value="ODAD4"/>
</dbReference>
<dbReference type="OrthoDB" id="2335338at2759"/>
<accession>A0A507FU33</accession>
<feature type="compositionally biased region" description="Polar residues" evidence="10">
    <location>
        <begin position="649"/>
        <end position="663"/>
    </location>
</feature>
<dbReference type="SMART" id="SM00028">
    <property type="entry name" value="TPR"/>
    <property type="match status" value="7"/>
</dbReference>
<dbReference type="Gene3D" id="1.25.40.10">
    <property type="entry name" value="Tetratricopeptide repeat domain"/>
    <property type="match status" value="2"/>
</dbReference>
<evidence type="ECO:0000256" key="4">
    <source>
        <dbReference type="ARBA" id="ARBA00022803"/>
    </source>
</evidence>
<dbReference type="InterPro" id="IPR011990">
    <property type="entry name" value="TPR-like_helical_dom_sf"/>
</dbReference>
<dbReference type="PANTHER" id="PTHR23040">
    <property type="match status" value="1"/>
</dbReference>
<dbReference type="STRING" id="246404.A0A507FU33"/>
<name>A0A507FU33_9FUNG</name>
<comment type="caution">
    <text evidence="11">The sequence shown here is derived from an EMBL/GenBank/DDBJ whole genome shotgun (WGS) entry which is preliminary data.</text>
</comment>
<proteinExistence type="predicted"/>
<dbReference type="Pfam" id="PF13424">
    <property type="entry name" value="TPR_12"/>
    <property type="match status" value="1"/>
</dbReference>
<dbReference type="PANTHER" id="PTHR23040:SF1">
    <property type="entry name" value="OUTER DYNEIN ARM-DOCKING COMPLEX SUBUNIT 4"/>
    <property type="match status" value="1"/>
</dbReference>
<dbReference type="PROSITE" id="PS50005">
    <property type="entry name" value="TPR"/>
    <property type="match status" value="2"/>
</dbReference>
<dbReference type="InterPro" id="IPR019734">
    <property type="entry name" value="TPR_rpt"/>
</dbReference>
<reference evidence="11 12" key="1">
    <citation type="journal article" date="2019" name="Sci. Rep.">
        <title>Comparative genomics of chytrid fungi reveal insights into the obligate biotrophic and pathogenic lifestyle of Synchytrium endobioticum.</title>
        <authorList>
            <person name="van de Vossenberg B.T.L.H."/>
            <person name="Warris S."/>
            <person name="Nguyen H.D.T."/>
            <person name="van Gent-Pelzer M.P.E."/>
            <person name="Joly D.L."/>
            <person name="van de Geest H.C."/>
            <person name="Bonants P.J.M."/>
            <person name="Smith D.S."/>
            <person name="Levesque C.A."/>
            <person name="van der Lee T.A.J."/>
        </authorList>
    </citation>
    <scope>NUCLEOTIDE SEQUENCE [LARGE SCALE GENOMIC DNA]</scope>
    <source>
        <strain evidence="11 12">CBS 675.73</strain>
    </source>
</reference>
<feature type="compositionally biased region" description="Polar residues" evidence="10">
    <location>
        <begin position="10"/>
        <end position="33"/>
    </location>
</feature>
<evidence type="ECO:0000256" key="1">
    <source>
        <dbReference type="ARBA" id="ARBA00004430"/>
    </source>
</evidence>
<evidence type="ECO:0000256" key="6">
    <source>
        <dbReference type="ARBA" id="ARBA00023273"/>
    </source>
</evidence>
<feature type="repeat" description="TPR" evidence="9">
    <location>
        <begin position="37"/>
        <end position="70"/>
    </location>
</feature>
<sequence>MAPSKKSKPANPTQSTAAHESNGNDDTSENNEPVSSFQSLFAEGDILAKQGDYRKAIEAYTKALGMRLGDKNCHVARSKCYLQLGDSQAALEDADMALKEDPEYFKGVFQKAEALYAKGDFEMALVFYHRGNKLRPELDEFRLGIQKAREAIDNSIGNPRDYKFQAPQGIKFTAALSGGSSSAGAKTASHVAPSAAAKRDGSSSGKNVKQLLGELYADREYLEQLYNDRDFVNNPNDGIIEVVSDALNYLETRTEFWRQQKPIYARRKEHSKVIVKAITARNRALIAEKAKDHKAREALELAEKENPKAYGCVKSKPSKSDPIENNKFTAETLKYVNASMNVVTRSIERGDFQRALQSAKSLVTRLPDIRNIPNRDKVVSDVTSIIGSIYMDVGSLPNAMQFFRKDLSTCRSKNSPECLSRALSNMGRICVKLRRFDEAIAMFEEKLEINSQSANLPPAASTSGGGTTSVPTAIGFSHTVGGGAVGHSVTERALERAWLLHDIGRCHLEMGRDASAKEKAEASLSAAEVLKDRRWGLNALVLIGQVEVRAGKFAAARTVYAKALAYAHELEDVRAVSAISEALAQLNTRGKSPETPPATTASLTTELEPIPQSIKPRSPSGQQTPQPAKGKESPVQPAQSTKLPPVHSAVNSVTANTKMTPSR</sequence>
<evidence type="ECO:0000256" key="10">
    <source>
        <dbReference type="SAM" id="MobiDB-lite"/>
    </source>
</evidence>
<keyword evidence="3" id="KW-0677">Repeat</keyword>
<evidence type="ECO:0000256" key="7">
    <source>
        <dbReference type="ARBA" id="ARBA00034139"/>
    </source>
</evidence>
<evidence type="ECO:0000256" key="9">
    <source>
        <dbReference type="PROSITE-ProRule" id="PRU00339"/>
    </source>
</evidence>